<evidence type="ECO:0000313" key="2">
    <source>
        <dbReference type="Proteomes" id="UP001153332"/>
    </source>
</evidence>
<organism evidence="1 2">
    <name type="scientific">Lasiodiplodia mahajangana</name>
    <dbReference type="NCBI Taxonomy" id="1108764"/>
    <lineage>
        <taxon>Eukaryota</taxon>
        <taxon>Fungi</taxon>
        <taxon>Dikarya</taxon>
        <taxon>Ascomycota</taxon>
        <taxon>Pezizomycotina</taxon>
        <taxon>Dothideomycetes</taxon>
        <taxon>Dothideomycetes incertae sedis</taxon>
        <taxon>Botryosphaeriales</taxon>
        <taxon>Botryosphaeriaceae</taxon>
        <taxon>Lasiodiplodia</taxon>
    </lineage>
</organism>
<keyword evidence="2" id="KW-1185">Reference proteome</keyword>
<accession>A0ACC2JFE8</accession>
<dbReference type="Proteomes" id="UP001153332">
    <property type="component" value="Unassembled WGS sequence"/>
</dbReference>
<protein>
    <submittedName>
        <fullName evidence="1">Uncharacterized protein</fullName>
    </submittedName>
</protein>
<comment type="caution">
    <text evidence="1">The sequence shown here is derived from an EMBL/GenBank/DDBJ whole genome shotgun (WGS) entry which is preliminary data.</text>
</comment>
<reference evidence="1" key="1">
    <citation type="submission" date="2022-12" db="EMBL/GenBank/DDBJ databases">
        <title>Genome Sequence of Lasiodiplodia mahajangana.</title>
        <authorList>
            <person name="Buettner E."/>
        </authorList>
    </citation>
    <scope>NUCLEOTIDE SEQUENCE</scope>
    <source>
        <strain evidence="1">VT137</strain>
    </source>
</reference>
<gene>
    <name evidence="1" type="ORF">O1611_g7392</name>
</gene>
<proteinExistence type="predicted"/>
<evidence type="ECO:0000313" key="1">
    <source>
        <dbReference type="EMBL" id="KAJ8126246.1"/>
    </source>
</evidence>
<name>A0ACC2JFE8_9PEZI</name>
<dbReference type="EMBL" id="JAPUUL010001949">
    <property type="protein sequence ID" value="KAJ8126246.1"/>
    <property type="molecule type" value="Genomic_DNA"/>
</dbReference>
<sequence length="476" mass="52806">MLASKESSFGMAPSGVINGSDQSLHPTEPQFNRSKLLRKVDLHVLPILFVIYVAAFIDRRVHRYPSKSLPQELGLTGQQPNIALTIFFVPYIVFEIPSNILMKRLHPHIWLPGCILIFGLVMIGQGFVHSYGSLLATRFLLGLAEAGIFPGSFYLISFWYKRSEAQKRFTLYWSSTIIAGAFGSLLASAIANLDGKRGLSSWRWVFILEGIATVLIGIIAFFCITDFPKEAKWLSEQEREFLINTVGDGTDESHKVPITTRDVAKFLVKPKNILGALMYITILVPSYAFVFFIPTIVQGLGYGTIQTQLHSVPPFAAAFGFALVTAYLSDRLRLRLPFILLGLALLITGLALLISIHGTSHFSTEYAGLCLVAMGTLGIGGIIVCWYIMNLRGHVERSIGSAWFICFGNIGGIIATFSFLKKDAPYYHTGYVICISLSALCVVVCCLYGLLIWRERKAEEHDPIMDGEAKGERLYL</sequence>